<feature type="region of interest" description="Disordered" evidence="1">
    <location>
        <begin position="1"/>
        <end position="68"/>
    </location>
</feature>
<dbReference type="PANTHER" id="PTHR45749">
    <property type="match status" value="1"/>
</dbReference>
<dbReference type="Proteomes" id="UP001152795">
    <property type="component" value="Unassembled WGS sequence"/>
</dbReference>
<sequence>MSYASGGQDPDKNRKHVSGAAKCKAKEQRAAQERNLLSKVPKISTLFSSNSSAPNPSGETSDLDASSSSISVDVLADVQSQHHDDGASASSTTVSETIPATETSVTSNDPSDPHSCDLGLWPDNISNSMREYWATKGSSDCSNSDADFSATSTLLEGGKYKRQCQKSMFTYTHQLTKEQHPRTWLCYSPSQHALYCFACKLMTDVSVFGKQGCSDWKHASQQISRHERSSNHQQPMVQVLQCSDANSRVDLELVKQTKTEREYWCSVLERAVETIRLLGERGLAFRGSDEVVGSAKNGNYLGVLELVAKFDPFLAQHIKLHANKGRGHTSYLSKTICEELIDLMGNRVLDHIISEVKSAKYFSVSVDSTPNVSHADQLTCIL</sequence>
<dbReference type="AlphaFoldDB" id="A0A7D9HTY1"/>
<feature type="region of interest" description="Disordered" evidence="1">
    <location>
        <begin position="80"/>
        <end position="114"/>
    </location>
</feature>
<dbReference type="OrthoDB" id="5986006at2759"/>
<protein>
    <submittedName>
        <fullName evidence="2">Uncharacterized protein</fullName>
    </submittedName>
</protein>
<organism evidence="2 3">
    <name type="scientific">Paramuricea clavata</name>
    <name type="common">Red gorgonian</name>
    <name type="synonym">Violescent sea-whip</name>
    <dbReference type="NCBI Taxonomy" id="317549"/>
    <lineage>
        <taxon>Eukaryota</taxon>
        <taxon>Metazoa</taxon>
        <taxon>Cnidaria</taxon>
        <taxon>Anthozoa</taxon>
        <taxon>Octocorallia</taxon>
        <taxon>Malacalcyonacea</taxon>
        <taxon>Plexauridae</taxon>
        <taxon>Paramuricea</taxon>
    </lineage>
</organism>
<evidence type="ECO:0000313" key="3">
    <source>
        <dbReference type="Proteomes" id="UP001152795"/>
    </source>
</evidence>
<dbReference type="EMBL" id="CACRXK020001363">
    <property type="protein sequence ID" value="CAB3988681.1"/>
    <property type="molecule type" value="Genomic_DNA"/>
</dbReference>
<comment type="caution">
    <text evidence="2">The sequence shown here is derived from an EMBL/GenBank/DDBJ whole genome shotgun (WGS) entry which is preliminary data.</text>
</comment>
<gene>
    <name evidence="2" type="ORF">PACLA_8A004301</name>
</gene>
<name>A0A7D9HTY1_PARCT</name>
<keyword evidence="3" id="KW-1185">Reference proteome</keyword>
<evidence type="ECO:0000313" key="2">
    <source>
        <dbReference type="EMBL" id="CAB3988681.1"/>
    </source>
</evidence>
<reference evidence="2" key="1">
    <citation type="submission" date="2020-04" db="EMBL/GenBank/DDBJ databases">
        <authorList>
            <person name="Alioto T."/>
            <person name="Alioto T."/>
            <person name="Gomez Garrido J."/>
        </authorList>
    </citation>
    <scope>NUCLEOTIDE SEQUENCE</scope>
    <source>
        <strain evidence="2">A484AB</strain>
    </source>
</reference>
<feature type="compositionally biased region" description="Polar residues" evidence="1">
    <location>
        <begin position="88"/>
        <end position="110"/>
    </location>
</feature>
<accession>A0A7D9HTY1</accession>
<proteinExistence type="predicted"/>
<evidence type="ECO:0000256" key="1">
    <source>
        <dbReference type="SAM" id="MobiDB-lite"/>
    </source>
</evidence>
<feature type="compositionally biased region" description="Polar residues" evidence="1">
    <location>
        <begin position="45"/>
        <end position="60"/>
    </location>
</feature>
<dbReference type="PANTHER" id="PTHR45749:SF23">
    <property type="entry name" value="ZINC FINGER MYM-TYPE PROTEIN 1-LIKE"/>
    <property type="match status" value="1"/>
</dbReference>
<feature type="non-terminal residue" evidence="2">
    <location>
        <position position="382"/>
    </location>
</feature>